<dbReference type="Proteomes" id="UP000018296">
    <property type="component" value="Unassembled WGS sequence"/>
</dbReference>
<gene>
    <name evidence="5" type="ORF">P343_09245</name>
</gene>
<dbReference type="Pfam" id="PF05099">
    <property type="entry name" value="TerB"/>
    <property type="match status" value="1"/>
</dbReference>
<protein>
    <recommendedName>
        <fullName evidence="4">J domain-containing protein</fullName>
    </recommendedName>
</protein>
<dbReference type="InterPro" id="IPR036869">
    <property type="entry name" value="J_dom_sf"/>
</dbReference>
<feature type="domain" description="J" evidence="4">
    <location>
        <begin position="249"/>
        <end position="313"/>
    </location>
</feature>
<dbReference type="Gene3D" id="1.10.3680.10">
    <property type="entry name" value="TerB-like"/>
    <property type="match status" value="1"/>
</dbReference>
<keyword evidence="6" id="KW-1185">Reference proteome</keyword>
<dbReference type="PRINTS" id="PR00625">
    <property type="entry name" value="JDOMAIN"/>
</dbReference>
<feature type="transmembrane region" description="Helical" evidence="3">
    <location>
        <begin position="21"/>
        <end position="43"/>
    </location>
</feature>
<dbReference type="Gene3D" id="1.10.287.110">
    <property type="entry name" value="DnaJ domain"/>
    <property type="match status" value="1"/>
</dbReference>
<dbReference type="Pfam" id="PF00226">
    <property type="entry name" value="DnaJ"/>
    <property type="match status" value="1"/>
</dbReference>
<sequence>MLFGIIVAVLAAGKKRNVVVWFIAGFILQWIALIIILIVPNATSGRIFRGNRRSGEGIQWRRKVSGTCPYCGGHVAFDDIPGSWTCPNCGQTFTYSSDGNVYKSKEDTLMPQIEWIVKLFAKLAKKDGVVSENEVRQVDQIVRQAFQPTKAQLQQIMAIFNESRYSDESFESIARNLYASVGGHRDILIDTVTALFAIAAADGALRPEEESMIRSATSIFGFGNEYDTIKAQFFGRASGSNTHEMNLDTCYRLLGCTPSDSDQVIKRNYRQLIKDNHPDRLMSRGASEASIKEANNKVAEIKRAYEQIMTARA</sequence>
<evidence type="ECO:0000259" key="4">
    <source>
        <dbReference type="PROSITE" id="PS50076"/>
    </source>
</evidence>
<dbReference type="AlphaFoldDB" id="V6IXB4"/>
<dbReference type="InterPro" id="IPR029024">
    <property type="entry name" value="TerB-like"/>
</dbReference>
<dbReference type="InterPro" id="IPR001623">
    <property type="entry name" value="DnaJ_domain"/>
</dbReference>
<proteinExistence type="predicted"/>
<keyword evidence="3" id="KW-0472">Membrane</keyword>
<evidence type="ECO:0000256" key="3">
    <source>
        <dbReference type="SAM" id="Phobius"/>
    </source>
</evidence>
<organism evidence="5 6">
    <name type="scientific">Sporolactobacillus laevolacticus DSM 442</name>
    <dbReference type="NCBI Taxonomy" id="1395513"/>
    <lineage>
        <taxon>Bacteria</taxon>
        <taxon>Bacillati</taxon>
        <taxon>Bacillota</taxon>
        <taxon>Bacilli</taxon>
        <taxon>Bacillales</taxon>
        <taxon>Sporolactobacillaceae</taxon>
        <taxon>Sporolactobacillus</taxon>
    </lineage>
</organism>
<dbReference type="InterPro" id="IPR007791">
    <property type="entry name" value="DjlA_N"/>
</dbReference>
<keyword evidence="1" id="KW-0235">DNA replication</keyword>
<evidence type="ECO:0000256" key="2">
    <source>
        <dbReference type="ARBA" id="ARBA00023016"/>
    </source>
</evidence>
<keyword evidence="2" id="KW-0346">Stress response</keyword>
<keyword evidence="3" id="KW-1133">Transmembrane helix</keyword>
<dbReference type="PATRIC" id="fig|1395513.3.peg.1866"/>
<dbReference type="GO" id="GO:0006260">
    <property type="term" value="P:DNA replication"/>
    <property type="evidence" value="ECO:0007669"/>
    <property type="project" value="UniProtKB-KW"/>
</dbReference>
<dbReference type="CDD" id="cd06257">
    <property type="entry name" value="DnaJ"/>
    <property type="match status" value="1"/>
</dbReference>
<dbReference type="SUPFAM" id="SSF158682">
    <property type="entry name" value="TerB-like"/>
    <property type="match status" value="1"/>
</dbReference>
<name>V6IXB4_9BACL</name>
<reference evidence="5 6" key="1">
    <citation type="journal article" date="2013" name="Genome Announc.">
        <title>Genome Sequence of Sporolactobacillus laevolacticus DSM442, an Efficient Polymer-Grade D-Lactate Producer from Agricultural Waste Cottonseed as a Nitrogen Source.</title>
        <authorList>
            <person name="Wang H."/>
            <person name="Wang L."/>
            <person name="Ju J."/>
            <person name="Yu B."/>
            <person name="Ma Y."/>
        </authorList>
    </citation>
    <scope>NUCLEOTIDE SEQUENCE [LARGE SCALE GENOMIC DNA]</scope>
    <source>
        <strain evidence="5 6">DSM 442</strain>
    </source>
</reference>
<dbReference type="SMART" id="SM00271">
    <property type="entry name" value="DnaJ"/>
    <property type="match status" value="1"/>
</dbReference>
<dbReference type="SUPFAM" id="SSF46565">
    <property type="entry name" value="Chaperone J-domain"/>
    <property type="match status" value="1"/>
</dbReference>
<evidence type="ECO:0000313" key="5">
    <source>
        <dbReference type="EMBL" id="EST11972.1"/>
    </source>
</evidence>
<dbReference type="STRING" id="1395513.P343_09245"/>
<evidence type="ECO:0000256" key="1">
    <source>
        <dbReference type="ARBA" id="ARBA00022705"/>
    </source>
</evidence>
<accession>V6IXB4</accession>
<evidence type="ECO:0000313" key="6">
    <source>
        <dbReference type="Proteomes" id="UP000018296"/>
    </source>
</evidence>
<keyword evidence="3" id="KW-0812">Transmembrane</keyword>
<dbReference type="PROSITE" id="PS50076">
    <property type="entry name" value="DNAJ_2"/>
    <property type="match status" value="1"/>
</dbReference>
<dbReference type="EMBL" id="AWTC01000008">
    <property type="protein sequence ID" value="EST11972.1"/>
    <property type="molecule type" value="Genomic_DNA"/>
</dbReference>
<comment type="caution">
    <text evidence="5">The sequence shown here is derived from an EMBL/GenBank/DDBJ whole genome shotgun (WGS) entry which is preliminary data.</text>
</comment>
<dbReference type="eggNOG" id="COG1076">
    <property type="taxonomic scope" value="Bacteria"/>
</dbReference>